<dbReference type="PRINTS" id="PR00133">
    <property type="entry name" value="GLHYDRLASE3"/>
</dbReference>
<accession>A0ABP3AW99</accession>
<keyword evidence="2 4" id="KW-0378">Hydrolase</keyword>
<sequence>MDVTELISKLSLTEKALLLSGKNNWETRDMPRLNLPAYFFADGPHGIRKQEGKSDHLGLNKSRAATCFPTAATVANSWDEQLAEQIGSALGEEAKAQQVDVLLGPGLNIKRHPLGGRNFEYFSEDPYLSGKMAAAYVRGIQHSGTIACPKHFAANSQETRRMASDSIIDERTLRELYLTAFEIVVKEAKPKSIMSAYNQLNGIYANESRFLLRDILRAEWNFDGFVVSDWGGSNDHVAGVINGSHLEMPSTGAAGAAELIQAVENGNLHESIIDERLQELLSVLLAKPKQSSEQTLSEHKTSEHHDLACRAALESAVLLKNQDHILPLRSGVKIAIIGAFAEEPRYQGAGSSFVNPTRLDRTTEIIDQYDLNYIGFAQGYDTKNTISKDQFVQEAVSLARQAEVVLYYFGLDESSESEGMDRIHFTLPPNQLELLQELKKSKFEYRRHPFRRFSSGFVF</sequence>
<evidence type="ECO:0000259" key="5">
    <source>
        <dbReference type="Pfam" id="PF00933"/>
    </source>
</evidence>
<dbReference type="SUPFAM" id="SSF51445">
    <property type="entry name" value="(Trans)glycosidases"/>
    <property type="match status" value="1"/>
</dbReference>
<name>A0ABP3AW99_9LIST</name>
<dbReference type="PANTHER" id="PTHR42715">
    <property type="entry name" value="BETA-GLUCOSIDASE"/>
    <property type="match status" value="1"/>
</dbReference>
<dbReference type="Pfam" id="PF01915">
    <property type="entry name" value="Glyco_hydro_3_C"/>
    <property type="match status" value="1"/>
</dbReference>
<keyword evidence="3" id="KW-0119">Carbohydrate metabolism</keyword>
<dbReference type="PANTHER" id="PTHR42715:SF10">
    <property type="entry name" value="BETA-GLUCOSIDASE"/>
    <property type="match status" value="1"/>
</dbReference>
<dbReference type="InterPro" id="IPR002772">
    <property type="entry name" value="Glyco_hydro_3_C"/>
</dbReference>
<comment type="caution">
    <text evidence="7">The sequence shown here is derived from an EMBL/GenBank/DDBJ whole genome shotgun (WGS) entry which is preliminary data.</text>
</comment>
<feature type="domain" description="Glycoside hydrolase family 3 N-terminal" evidence="5">
    <location>
        <begin position="61"/>
        <end position="282"/>
    </location>
</feature>
<evidence type="ECO:0000259" key="6">
    <source>
        <dbReference type="Pfam" id="PF01915"/>
    </source>
</evidence>
<dbReference type="RefSeq" id="WP_241433617.1">
    <property type="nucleotide sequence ID" value="NZ_AODF01000026.1"/>
</dbReference>
<dbReference type="InterPro" id="IPR036881">
    <property type="entry name" value="Glyco_hydro_3_C_sf"/>
</dbReference>
<proteinExistence type="inferred from homology"/>
<evidence type="ECO:0000256" key="1">
    <source>
        <dbReference type="ARBA" id="ARBA00005336"/>
    </source>
</evidence>
<keyword evidence="8" id="KW-1185">Reference proteome</keyword>
<dbReference type="PROSITE" id="PS00775">
    <property type="entry name" value="GLYCOSYL_HYDROL_F3"/>
    <property type="match status" value="1"/>
</dbReference>
<dbReference type="EMBL" id="AODF01000026">
    <property type="protein sequence ID" value="EUJ29130.1"/>
    <property type="molecule type" value="Genomic_DNA"/>
</dbReference>
<keyword evidence="4" id="KW-0326">Glycosidase</keyword>
<evidence type="ECO:0000256" key="4">
    <source>
        <dbReference type="RuleBase" id="RU361161"/>
    </source>
</evidence>
<evidence type="ECO:0000313" key="8">
    <source>
        <dbReference type="Proteomes" id="UP000019249"/>
    </source>
</evidence>
<feature type="domain" description="Glycoside hydrolase family 3 C-terminal" evidence="6">
    <location>
        <begin position="317"/>
        <end position="441"/>
    </location>
</feature>
<dbReference type="Proteomes" id="UP000019249">
    <property type="component" value="Unassembled WGS sequence"/>
</dbReference>
<dbReference type="Pfam" id="PF00933">
    <property type="entry name" value="Glyco_hydro_3"/>
    <property type="match status" value="1"/>
</dbReference>
<dbReference type="Gene3D" id="3.20.20.300">
    <property type="entry name" value="Glycoside hydrolase, family 3, N-terminal domain"/>
    <property type="match status" value="1"/>
</dbReference>
<evidence type="ECO:0000256" key="2">
    <source>
        <dbReference type="ARBA" id="ARBA00022801"/>
    </source>
</evidence>
<evidence type="ECO:0000313" key="7">
    <source>
        <dbReference type="EMBL" id="EUJ29130.1"/>
    </source>
</evidence>
<dbReference type="Gene3D" id="3.40.50.1700">
    <property type="entry name" value="Glycoside hydrolase family 3 C-terminal domain"/>
    <property type="match status" value="1"/>
</dbReference>
<dbReference type="SUPFAM" id="SSF52279">
    <property type="entry name" value="Beta-D-glucan exohydrolase, C-terminal domain"/>
    <property type="match status" value="1"/>
</dbReference>
<comment type="similarity">
    <text evidence="1 4">Belongs to the glycosyl hydrolase 3 family.</text>
</comment>
<dbReference type="InterPro" id="IPR017853">
    <property type="entry name" value="GH"/>
</dbReference>
<reference evidence="7 8" key="1">
    <citation type="journal article" date="2014" name="Int. J. Syst. Evol. Microbiol.">
        <title>Listeria floridensis sp. nov., Listeria aquatica sp. nov., Listeria cornellensis sp. nov., Listeria riparia sp. nov. and Listeria grandensis sp. nov., from agricultural and natural environments.</title>
        <authorList>
            <person name="den Bakker H.C."/>
            <person name="Warchocki S."/>
            <person name="Wright E.M."/>
            <person name="Allred A.F."/>
            <person name="Ahlstrom C."/>
            <person name="Manuel C.S."/>
            <person name="Stasiewicz M.J."/>
            <person name="Burrell A."/>
            <person name="Roof S."/>
            <person name="Strawn L."/>
            <person name="Fortes E.D."/>
            <person name="Nightingale K.K."/>
            <person name="Kephart D."/>
            <person name="Wiedmann M."/>
        </authorList>
    </citation>
    <scope>NUCLEOTIDE SEQUENCE [LARGE SCALE GENOMIC DNA]</scope>
    <source>
        <strain evidence="7 8">FSL S10-1187</strain>
    </source>
</reference>
<protein>
    <submittedName>
        <fullName evidence="7">Thermostable beta-glucosidase B</fullName>
    </submittedName>
</protein>
<evidence type="ECO:0000256" key="3">
    <source>
        <dbReference type="ARBA" id="ARBA00023277"/>
    </source>
</evidence>
<dbReference type="InterPro" id="IPR019800">
    <property type="entry name" value="Glyco_hydro_3_AS"/>
</dbReference>
<dbReference type="InterPro" id="IPR001764">
    <property type="entry name" value="Glyco_hydro_3_N"/>
</dbReference>
<organism evidence="7 8">
    <name type="scientific">Listeria floridensis FSL S10-1187</name>
    <dbReference type="NCBI Taxonomy" id="1265817"/>
    <lineage>
        <taxon>Bacteria</taxon>
        <taxon>Bacillati</taxon>
        <taxon>Bacillota</taxon>
        <taxon>Bacilli</taxon>
        <taxon>Bacillales</taxon>
        <taxon>Listeriaceae</taxon>
        <taxon>Listeria</taxon>
    </lineage>
</organism>
<dbReference type="InterPro" id="IPR036962">
    <property type="entry name" value="Glyco_hydro_3_N_sf"/>
</dbReference>
<gene>
    <name evidence="7" type="ORF">MFLO_11105</name>
</gene>
<dbReference type="InterPro" id="IPR050288">
    <property type="entry name" value="Cellulose_deg_GH3"/>
</dbReference>